<dbReference type="InterPro" id="IPR050237">
    <property type="entry name" value="ATP-dep_AMP-bd_enzyme"/>
</dbReference>
<gene>
    <name evidence="3" type="ORF">GDH07_13355</name>
</gene>
<dbReference type="PANTHER" id="PTHR43767:SF7">
    <property type="entry name" value="MEDIUM_LONG-CHAIN-FATTY-ACID--COA LIGASE FADD8"/>
    <property type="match status" value="1"/>
</dbReference>
<evidence type="ECO:0000259" key="1">
    <source>
        <dbReference type="Pfam" id="PF00501"/>
    </source>
</evidence>
<dbReference type="Pfam" id="PF13193">
    <property type="entry name" value="AMP-binding_C"/>
    <property type="match status" value="1"/>
</dbReference>
<dbReference type="InterPro" id="IPR000873">
    <property type="entry name" value="AMP-dep_synth/lig_dom"/>
</dbReference>
<evidence type="ECO:0000313" key="4">
    <source>
        <dbReference type="Proteomes" id="UP000486534"/>
    </source>
</evidence>
<dbReference type="InterPro" id="IPR025110">
    <property type="entry name" value="AMP-bd_C"/>
</dbReference>
<dbReference type="AlphaFoldDB" id="A0A7X1PM91"/>
<dbReference type="PROSITE" id="PS00455">
    <property type="entry name" value="AMP_BINDING"/>
    <property type="match status" value="1"/>
</dbReference>
<dbReference type="Gene3D" id="3.30.300.30">
    <property type="match status" value="1"/>
</dbReference>
<dbReference type="RefSeq" id="WP_152897839.1">
    <property type="nucleotide sequence ID" value="NZ_WHUV01000002.1"/>
</dbReference>
<dbReference type="Pfam" id="PF00501">
    <property type="entry name" value="AMP-binding"/>
    <property type="match status" value="1"/>
</dbReference>
<feature type="domain" description="AMP-binding enzyme C-terminal" evidence="2">
    <location>
        <begin position="420"/>
        <end position="495"/>
    </location>
</feature>
<organism evidence="3 4">
    <name type="scientific">Pseudomonas piscis</name>
    <dbReference type="NCBI Taxonomy" id="2614538"/>
    <lineage>
        <taxon>Bacteria</taxon>
        <taxon>Pseudomonadati</taxon>
        <taxon>Pseudomonadota</taxon>
        <taxon>Gammaproteobacteria</taxon>
        <taxon>Pseudomonadales</taxon>
        <taxon>Pseudomonadaceae</taxon>
        <taxon>Pseudomonas</taxon>
    </lineage>
</organism>
<dbReference type="PANTHER" id="PTHR43767">
    <property type="entry name" value="LONG-CHAIN-FATTY-ACID--COA LIGASE"/>
    <property type="match status" value="1"/>
</dbReference>
<evidence type="ECO:0000313" key="3">
    <source>
        <dbReference type="EMBL" id="MQA54297.1"/>
    </source>
</evidence>
<name>A0A7X1PM91_9PSED</name>
<dbReference type="GO" id="GO:0016877">
    <property type="term" value="F:ligase activity, forming carbon-sulfur bonds"/>
    <property type="evidence" value="ECO:0007669"/>
    <property type="project" value="UniProtKB-ARBA"/>
</dbReference>
<dbReference type="Proteomes" id="UP000486534">
    <property type="component" value="Unassembled WGS sequence"/>
</dbReference>
<dbReference type="SUPFAM" id="SSF56801">
    <property type="entry name" value="Acetyl-CoA synthetase-like"/>
    <property type="match status" value="1"/>
</dbReference>
<protein>
    <submittedName>
        <fullName evidence="3">AMP-binding protein</fullName>
    </submittedName>
</protein>
<reference evidence="3 4" key="1">
    <citation type="submission" date="2019-10" db="EMBL/GenBank/DDBJ databases">
        <title>Pseudomonas dajingensis sp. nov., isolated from the profound head ulcers of farmed Murray cod (Maccullochella peelii peelii).</title>
        <authorList>
            <person name="Liu Y."/>
        </authorList>
    </citation>
    <scope>NUCLEOTIDE SEQUENCE [LARGE SCALE GENOMIC DNA]</scope>
    <source>
        <strain evidence="3 4">MC042</strain>
    </source>
</reference>
<dbReference type="Gene3D" id="3.40.50.12780">
    <property type="entry name" value="N-terminal domain of ligase-like"/>
    <property type="match status" value="1"/>
</dbReference>
<dbReference type="InterPro" id="IPR042099">
    <property type="entry name" value="ANL_N_sf"/>
</dbReference>
<dbReference type="EMBL" id="WHUV01000002">
    <property type="protein sequence ID" value="MQA54297.1"/>
    <property type="molecule type" value="Genomic_DNA"/>
</dbReference>
<comment type="caution">
    <text evidence="3">The sequence shown here is derived from an EMBL/GenBank/DDBJ whole genome shotgun (WGS) entry which is preliminary data.</text>
</comment>
<accession>A0A7X1PM91</accession>
<proteinExistence type="predicted"/>
<sequence length="513" mass="56207">MRIVDFLDKGYRTHPERIFCIDAQGQLSYAQAHDSSHRIANVLLALGAGEGSKVSIYAPNCGAVLECIYGMNRMGATWVPLNARNGLEENLYILESFEVDIVLYDTRLAEMVAQYMQQVRRTIRFVAIDGPEGDSLRSLCQQVATRAPNLIPGPEHVVSIIPTGGTTGKPKGVMHNNLNWIAQVANVSTALPPKGPVVHLVVAPLTHGAGAIAAILTAQGATHVILDCFDAEKVMRSIEQHGVTHLFLPPTALYALLAHPDVRRYDYSSLQYFLYGAAPAAQAKIEEAIGVFGPVMTQGYGQTEAPTACTFLAPDDHRPDDPRLSQRMRSCGRPGILTQVRIITSDGQEAEPMQAGEIEVRGALVMVGYYNNPAATQEAKNGEWLRTGDVGYLDQDGYLYIVDRSKDMIISGGFNIYPSEIEAVVCSLGEVEDCAVIGVPDEKWGEAVKLVVQLKKGRSIDQEVLLRTCREQLGGVKTPKSVEIWDDLPRSATGKVLKREIRNRFWLGAERRV</sequence>
<evidence type="ECO:0000259" key="2">
    <source>
        <dbReference type="Pfam" id="PF13193"/>
    </source>
</evidence>
<dbReference type="InterPro" id="IPR045851">
    <property type="entry name" value="AMP-bd_C_sf"/>
</dbReference>
<dbReference type="InterPro" id="IPR020845">
    <property type="entry name" value="AMP-binding_CS"/>
</dbReference>
<feature type="domain" description="AMP-dependent synthetase/ligase" evidence="1">
    <location>
        <begin position="12"/>
        <end position="370"/>
    </location>
</feature>